<dbReference type="SMART" id="SM00065">
    <property type="entry name" value="GAF"/>
    <property type="match status" value="1"/>
</dbReference>
<feature type="modified residue" description="4-aspartylphosphate" evidence="21">
    <location>
        <position position="981"/>
    </location>
</feature>
<name>A0A178MGB3_9PROT</name>
<keyword evidence="10" id="KW-0547">Nucleotide-binding</keyword>
<comment type="subunit">
    <text evidence="17">At low DSF concentrations, interacts with RpfF.</text>
</comment>
<dbReference type="FunFam" id="3.30.70.270:FF:000001">
    <property type="entry name" value="Diguanylate cyclase domain protein"/>
    <property type="match status" value="1"/>
</dbReference>
<dbReference type="Gene3D" id="1.10.287.130">
    <property type="match status" value="1"/>
</dbReference>
<dbReference type="InterPro" id="IPR008207">
    <property type="entry name" value="Sig_transdc_His_kin_Hpt_dom"/>
</dbReference>
<dbReference type="PROSITE" id="PS50110">
    <property type="entry name" value="RESPONSE_REGULATORY"/>
    <property type="match status" value="3"/>
</dbReference>
<dbReference type="Gene3D" id="3.30.565.10">
    <property type="entry name" value="Histidine kinase-like ATPase, C-terminal domain"/>
    <property type="match status" value="1"/>
</dbReference>
<dbReference type="InterPro" id="IPR029016">
    <property type="entry name" value="GAF-like_dom_sf"/>
</dbReference>
<evidence type="ECO:0000256" key="9">
    <source>
        <dbReference type="ARBA" id="ARBA00022737"/>
    </source>
</evidence>
<dbReference type="InterPro" id="IPR000160">
    <property type="entry name" value="GGDEF_dom"/>
</dbReference>
<dbReference type="SUPFAM" id="SSF55781">
    <property type="entry name" value="GAF domain-like"/>
    <property type="match status" value="1"/>
</dbReference>
<evidence type="ECO:0000259" key="27">
    <source>
        <dbReference type="PROSITE" id="PS50894"/>
    </source>
</evidence>
<dbReference type="PRINTS" id="PR00344">
    <property type="entry name" value="BCTRLSENSOR"/>
</dbReference>
<dbReference type="EMBL" id="LWQT01000083">
    <property type="protein sequence ID" value="OAN47145.1"/>
    <property type="molecule type" value="Genomic_DNA"/>
</dbReference>
<feature type="modified residue" description="Phosphohistidine" evidence="20">
    <location>
        <position position="1273"/>
    </location>
</feature>
<dbReference type="EC" id="2.7.13.3" evidence="3"/>
<evidence type="ECO:0000256" key="15">
    <source>
        <dbReference type="ARBA" id="ARBA00023136"/>
    </source>
</evidence>
<feature type="domain" description="PAS" evidence="24">
    <location>
        <begin position="415"/>
        <end position="485"/>
    </location>
</feature>
<feature type="modified residue" description="4-aspartylphosphate" evidence="21">
    <location>
        <position position="1401"/>
    </location>
</feature>
<dbReference type="PROSITE" id="PS50894">
    <property type="entry name" value="HPT"/>
    <property type="match status" value="1"/>
</dbReference>
<dbReference type="InterPro" id="IPR013655">
    <property type="entry name" value="PAS_fold_3"/>
</dbReference>
<dbReference type="SUPFAM" id="SSF52172">
    <property type="entry name" value="CheY-like"/>
    <property type="match status" value="3"/>
</dbReference>
<dbReference type="CDD" id="cd17546">
    <property type="entry name" value="REC_hyHK_CKI1_RcsC-like"/>
    <property type="match status" value="2"/>
</dbReference>
<evidence type="ECO:0000256" key="13">
    <source>
        <dbReference type="ARBA" id="ARBA00022989"/>
    </source>
</evidence>
<dbReference type="Gene3D" id="1.20.120.160">
    <property type="entry name" value="HPT domain"/>
    <property type="match status" value="1"/>
</dbReference>
<dbReference type="SUPFAM" id="SSF55785">
    <property type="entry name" value="PYP-like sensor domain (PAS domain)"/>
    <property type="match status" value="4"/>
</dbReference>
<dbReference type="InterPro" id="IPR036097">
    <property type="entry name" value="HisK_dim/P_sf"/>
</dbReference>
<dbReference type="NCBIfam" id="TIGR00254">
    <property type="entry name" value="GGDEF"/>
    <property type="match status" value="1"/>
</dbReference>
<dbReference type="Pfam" id="PF08448">
    <property type="entry name" value="PAS_4"/>
    <property type="match status" value="1"/>
</dbReference>
<dbReference type="GO" id="GO:0000155">
    <property type="term" value="F:phosphorelay sensor kinase activity"/>
    <property type="evidence" value="ECO:0007669"/>
    <property type="project" value="InterPro"/>
</dbReference>
<feature type="modified residue" description="4-aspartylphosphate" evidence="21">
    <location>
        <position position="1124"/>
    </location>
</feature>
<feature type="domain" description="Response regulatory" evidence="23">
    <location>
        <begin position="927"/>
        <end position="1049"/>
    </location>
</feature>
<dbReference type="Proteomes" id="UP000078428">
    <property type="component" value="Unassembled WGS sequence"/>
</dbReference>
<dbReference type="CDD" id="cd19920">
    <property type="entry name" value="REC_PA4781-like"/>
    <property type="match status" value="1"/>
</dbReference>
<comment type="subcellular location">
    <subcellularLocation>
        <location evidence="2">Cell inner membrane</location>
        <topology evidence="2">Multi-pass membrane protein</topology>
    </subcellularLocation>
</comment>
<dbReference type="InterPro" id="IPR003018">
    <property type="entry name" value="GAF"/>
</dbReference>
<dbReference type="PROSITE" id="PS50112">
    <property type="entry name" value="PAS"/>
    <property type="match status" value="2"/>
</dbReference>
<evidence type="ECO:0000256" key="20">
    <source>
        <dbReference type="PROSITE-ProRule" id="PRU00110"/>
    </source>
</evidence>
<evidence type="ECO:0000256" key="4">
    <source>
        <dbReference type="ARBA" id="ARBA00022475"/>
    </source>
</evidence>
<dbReference type="CDD" id="cd16922">
    <property type="entry name" value="HATPase_EvgS-ArcB-TorS-like"/>
    <property type="match status" value="1"/>
</dbReference>
<evidence type="ECO:0000256" key="7">
    <source>
        <dbReference type="ARBA" id="ARBA00022679"/>
    </source>
</evidence>
<evidence type="ECO:0000256" key="16">
    <source>
        <dbReference type="ARBA" id="ARBA00059827"/>
    </source>
</evidence>
<keyword evidence="29" id="KW-1185">Reference proteome</keyword>
<dbReference type="Gene3D" id="3.40.50.2300">
    <property type="match status" value="3"/>
</dbReference>
<evidence type="ECO:0000256" key="2">
    <source>
        <dbReference type="ARBA" id="ARBA00004429"/>
    </source>
</evidence>
<keyword evidence="6 21" id="KW-0597">Phosphoprotein</keyword>
<evidence type="ECO:0000256" key="21">
    <source>
        <dbReference type="PROSITE-ProRule" id="PRU00169"/>
    </source>
</evidence>
<evidence type="ECO:0000256" key="6">
    <source>
        <dbReference type="ARBA" id="ARBA00022553"/>
    </source>
</evidence>
<evidence type="ECO:0000256" key="5">
    <source>
        <dbReference type="ARBA" id="ARBA00022519"/>
    </source>
</evidence>
<dbReference type="SMART" id="SM00091">
    <property type="entry name" value="PAS"/>
    <property type="match status" value="4"/>
</dbReference>
<evidence type="ECO:0000256" key="11">
    <source>
        <dbReference type="ARBA" id="ARBA00022777"/>
    </source>
</evidence>
<dbReference type="SUPFAM" id="SSF55073">
    <property type="entry name" value="Nucleotide cyclase"/>
    <property type="match status" value="1"/>
</dbReference>
<dbReference type="CDD" id="cd00130">
    <property type="entry name" value="PAS"/>
    <property type="match status" value="4"/>
</dbReference>
<keyword evidence="4" id="KW-1003">Cell membrane</keyword>
<evidence type="ECO:0000256" key="10">
    <source>
        <dbReference type="ARBA" id="ARBA00022741"/>
    </source>
</evidence>
<feature type="domain" description="PAC" evidence="25">
    <location>
        <begin position="616"/>
        <end position="668"/>
    </location>
</feature>
<keyword evidence="15" id="KW-0472">Membrane</keyword>
<keyword evidence="8" id="KW-0812">Transmembrane</keyword>
<feature type="domain" description="GGDEF" evidence="26">
    <location>
        <begin position="1511"/>
        <end position="1648"/>
    </location>
</feature>
<dbReference type="InterPro" id="IPR011006">
    <property type="entry name" value="CheY-like_superfamily"/>
</dbReference>
<evidence type="ECO:0000256" key="14">
    <source>
        <dbReference type="ARBA" id="ARBA00023012"/>
    </source>
</evidence>
<dbReference type="InterPro" id="IPR001789">
    <property type="entry name" value="Sig_transdc_resp-reg_receiver"/>
</dbReference>
<dbReference type="InterPro" id="IPR000700">
    <property type="entry name" value="PAS-assoc_C"/>
</dbReference>
<evidence type="ECO:0000259" key="24">
    <source>
        <dbReference type="PROSITE" id="PS50112"/>
    </source>
</evidence>
<gene>
    <name evidence="28" type="ORF">A6A04_20425</name>
</gene>
<comment type="function">
    <text evidence="16">Putative oxygen sensor; modulates the activity of FixJ, a transcriptional activator of nitrogen fixation fixK gene. FixL probably acts as a kinase that phosphorylates FixJ.</text>
</comment>
<dbReference type="InterPro" id="IPR000014">
    <property type="entry name" value="PAS"/>
</dbReference>
<dbReference type="InterPro" id="IPR013656">
    <property type="entry name" value="PAS_4"/>
</dbReference>
<proteinExistence type="predicted"/>
<organism evidence="28 29">
    <name type="scientific">Paramagnetospirillum marisnigri</name>
    <dbReference type="NCBI Taxonomy" id="1285242"/>
    <lineage>
        <taxon>Bacteria</taxon>
        <taxon>Pseudomonadati</taxon>
        <taxon>Pseudomonadota</taxon>
        <taxon>Alphaproteobacteria</taxon>
        <taxon>Rhodospirillales</taxon>
        <taxon>Magnetospirillaceae</taxon>
        <taxon>Paramagnetospirillum</taxon>
    </lineage>
</organism>
<dbReference type="PROSITE" id="PS50109">
    <property type="entry name" value="HIS_KIN"/>
    <property type="match status" value="1"/>
</dbReference>
<dbReference type="InterPro" id="IPR029787">
    <property type="entry name" value="Nucleotide_cyclase"/>
</dbReference>
<dbReference type="Pfam" id="PF02518">
    <property type="entry name" value="HATPase_c"/>
    <property type="match status" value="1"/>
</dbReference>
<dbReference type="Pfam" id="PF00072">
    <property type="entry name" value="Response_reg"/>
    <property type="match status" value="3"/>
</dbReference>
<dbReference type="PROSITE" id="PS50113">
    <property type="entry name" value="PAC"/>
    <property type="match status" value="3"/>
</dbReference>
<evidence type="ECO:0000256" key="3">
    <source>
        <dbReference type="ARBA" id="ARBA00012438"/>
    </source>
</evidence>
<dbReference type="FunFam" id="2.10.70.100:FF:000001">
    <property type="entry name" value="Sensory transduction histidine kinase"/>
    <property type="match status" value="1"/>
</dbReference>
<dbReference type="Gene3D" id="3.30.450.40">
    <property type="match status" value="1"/>
</dbReference>
<feature type="domain" description="Histidine kinase" evidence="22">
    <location>
        <begin position="686"/>
        <end position="907"/>
    </location>
</feature>
<keyword evidence="14" id="KW-0902">Two-component regulatory system</keyword>
<dbReference type="InterPro" id="IPR001610">
    <property type="entry name" value="PAC"/>
</dbReference>
<dbReference type="PANTHER" id="PTHR45339">
    <property type="entry name" value="HYBRID SIGNAL TRANSDUCTION HISTIDINE KINASE J"/>
    <property type="match status" value="1"/>
</dbReference>
<dbReference type="InterPro" id="IPR003661">
    <property type="entry name" value="HisK_dim/P_dom"/>
</dbReference>
<evidence type="ECO:0000259" key="26">
    <source>
        <dbReference type="PROSITE" id="PS50887"/>
    </source>
</evidence>
<dbReference type="Pfam" id="PF01627">
    <property type="entry name" value="Hpt"/>
    <property type="match status" value="1"/>
</dbReference>
<reference evidence="28 29" key="1">
    <citation type="submission" date="2016-04" db="EMBL/GenBank/DDBJ databases">
        <title>Draft genome sequence of freshwater magnetotactic bacteria Magnetospirillum marisnigri SP-1 and Magnetospirillum moscoviense BB-1.</title>
        <authorList>
            <person name="Koziaeva V."/>
            <person name="Dziuba M.V."/>
            <person name="Ivanov T.M."/>
            <person name="Kuznetsov B."/>
            <person name="Grouzdev D.S."/>
        </authorList>
    </citation>
    <scope>NUCLEOTIDE SEQUENCE [LARGE SCALE GENOMIC DNA]</scope>
    <source>
        <strain evidence="28 29">SP-1</strain>
    </source>
</reference>
<dbReference type="Pfam" id="PF08447">
    <property type="entry name" value="PAS_3"/>
    <property type="match status" value="1"/>
</dbReference>
<comment type="catalytic activity">
    <reaction evidence="1">
        <text>ATP + protein L-histidine = ADP + protein N-phospho-L-histidine.</text>
        <dbReference type="EC" id="2.7.13.3"/>
    </reaction>
</comment>
<keyword evidence="13" id="KW-1133">Transmembrane helix</keyword>
<evidence type="ECO:0000313" key="28">
    <source>
        <dbReference type="EMBL" id="OAN47145.1"/>
    </source>
</evidence>
<dbReference type="Pfam" id="PF00989">
    <property type="entry name" value="PAS"/>
    <property type="match status" value="1"/>
</dbReference>
<dbReference type="SMART" id="SM00387">
    <property type="entry name" value="HATPase_c"/>
    <property type="match status" value="1"/>
</dbReference>
<dbReference type="FunFam" id="1.10.287.130:FF:000002">
    <property type="entry name" value="Two-component osmosensing histidine kinase"/>
    <property type="match status" value="1"/>
</dbReference>
<dbReference type="Gene3D" id="3.30.70.270">
    <property type="match status" value="1"/>
</dbReference>
<dbReference type="GO" id="GO:0005524">
    <property type="term" value="F:ATP binding"/>
    <property type="evidence" value="ECO:0007669"/>
    <property type="project" value="UniProtKB-KW"/>
</dbReference>
<dbReference type="GO" id="GO:0006355">
    <property type="term" value="P:regulation of DNA-templated transcription"/>
    <property type="evidence" value="ECO:0007669"/>
    <property type="project" value="InterPro"/>
</dbReference>
<dbReference type="Gene3D" id="2.10.70.100">
    <property type="match status" value="1"/>
</dbReference>
<feature type="domain" description="Response regulatory" evidence="23">
    <location>
        <begin position="1075"/>
        <end position="1191"/>
    </location>
</feature>
<keyword evidence="7" id="KW-0808">Transferase</keyword>
<feature type="domain" description="PAC" evidence="25">
    <location>
        <begin position="238"/>
        <end position="290"/>
    </location>
</feature>
<evidence type="ECO:0000259" key="25">
    <source>
        <dbReference type="PROSITE" id="PS50113"/>
    </source>
</evidence>
<evidence type="ECO:0000256" key="8">
    <source>
        <dbReference type="ARBA" id="ARBA00022692"/>
    </source>
</evidence>
<dbReference type="FunFam" id="3.30.565.10:FF:000010">
    <property type="entry name" value="Sensor histidine kinase RcsC"/>
    <property type="match status" value="1"/>
</dbReference>
<dbReference type="Pfam" id="PF00990">
    <property type="entry name" value="GGDEF"/>
    <property type="match status" value="1"/>
</dbReference>
<dbReference type="SUPFAM" id="SSF47384">
    <property type="entry name" value="Homodimeric domain of signal transducing histidine kinase"/>
    <property type="match status" value="1"/>
</dbReference>
<sequence length="1649" mass="179286">MKEPLIPENESSRIAALRRLGVLDTQAEERFDRITRIAKTHFGVAIALVSLVDADRQWFKSCQGIDASETPRNISFCGHAILREEVLVVTNAIEHPDFADNPLVIGPPNIRFYAGAPLHAPDGERVGTLCVIDPNPRDFSAEDGDVLRDLANCVEGELSLAHIRKSERFLKAISDAMPGLVAYWDKDLVCRFANTPYLEWFGKSADAIVGISMSDLLGERLFAMNQPYIQGVLAGQPQHFERTLTKADGSTGYTWANYVPDMDSYGKVAGFFVLVTDVTPMKEAERQIRDAENRMRTILNNVMDGIITIDGKGIIASVNPAAVSLFGYSVEELVSQNVKMLMPEPNRSHHDGYLARYQSTGQSRVLGVGRELEGLTKDGRVFPMELTITEVEIEGQRMFVGLVRDITERKSIASIQARYMSIIEASSDAIMSKTLEGIVTSWNPAAEALFGYSAEEMIGTPMLRLIPPGNEDEEAQILARIRRGEHIDHFETFRQRKNGQIFPISVTLSPIRDESGTLMGASKIARDISARKTAEAEVRDLTFRLGLALESAQLGTWDWDIVNNVLAWDERMFALYGGQEGQFGGAYEAWLQGLHPDERDRCDGAIQAALSGERPYDIQFRVLWKDGTIRWIKAHGKVIRDNAGRPLRMVGINYDVTEQHQAEVSIIEARLAADEANQTKSDFLANMSHEIRTPMNAIIGMTHLAQRTNPTPKQKGYLTKIGNAAESLLGIINDILDFSKIEAGKLDLESIPFSLDDVLGNLVDMVGVKAGQKGVEVVLAVAPDVPRTLIGDPLRLGQILINLVNNAVKFTDKGEIIIRVVNAPDVPTAGRLMVSVRDTGIGMTSEQVSNLFQSFNQADTSITRKYGGTGLGLVISKQLCEMMGGTVCVESEPGKGSTFIFTAQFGVSNEALPVTARARLADIQSKRVLIVDDSDSARDVLLAMLCANGINAIATKSGEEAMAVLAEASQAGTPFDLVLMDWRMPGMDGIEASHRIKADATLSQIPSILMVSAFGREEMAEGSLGGDLDGFLIKPVNESVLIDTISEMFGGAPRTVDAGPHQAADDHSPSLAGRKVLLVEDNEINRDLATELLGDLGLLVTIAENGQEGVERVRVEPFDLVLMDIQMPVMDGLTATKLIRADQRFRDLPIIAMTAHAMSGDRECSLDAGMNDHVTKPINPGHLTDTLIRWMPVQPVKAPEQPPATAKPAPTQDTFPDQLPPFDIPAALVRTNGKPKLLRKMMLGFRDKYANAAADLRRHLGEGRDEEAQRLAHSLKGIAATLEAKDLAEAAAALEHALRAGQKDDLIPLVDAVELFLCPAIAAVASLDGTAIAAPILPASQAVEVGAVKSRPRILVIDDEPSNIDLLADIFSGTYEVLTAEEGMGGLEIAATSMPDLILLDVMMPGIDGYEVCRRLKAEPLTSAIPVIFITGLDDDASETQGLELGAVDFVTKPICPATVRARVSNHIALKLAQDQLTRMATTDGLTGLANRRRFDEVLEMEYSRHTRSGDDLSLILMDVDHFKLFNDTYGHVAGDDCLRQVAKAIGGSVIRVTDIAARYGGEEFACILPMTNQDGAVAIAEKVRQSVSQLGITHGHSSAADHVTVSLGVVTTKCISGRSAMNIVALADEQLYAAKQSGRNRYCATRVE</sequence>
<dbReference type="SMART" id="SM00448">
    <property type="entry name" value="REC"/>
    <property type="match status" value="3"/>
</dbReference>
<feature type="domain" description="Response regulatory" evidence="23">
    <location>
        <begin position="1353"/>
        <end position="1468"/>
    </location>
</feature>
<dbReference type="InterPro" id="IPR004358">
    <property type="entry name" value="Sig_transdc_His_kin-like_C"/>
</dbReference>
<evidence type="ECO:0000256" key="19">
    <source>
        <dbReference type="ARBA" id="ARBA00070616"/>
    </source>
</evidence>
<feature type="domain" description="PAC" evidence="25">
    <location>
        <begin position="488"/>
        <end position="540"/>
    </location>
</feature>
<dbReference type="SUPFAM" id="SSF47226">
    <property type="entry name" value="Histidine-containing phosphotransfer domain, HPT domain"/>
    <property type="match status" value="1"/>
</dbReference>
<keyword evidence="11" id="KW-0418">Kinase</keyword>
<evidence type="ECO:0000256" key="17">
    <source>
        <dbReference type="ARBA" id="ARBA00064003"/>
    </source>
</evidence>
<dbReference type="SMART" id="SM00086">
    <property type="entry name" value="PAC"/>
    <property type="match status" value="4"/>
</dbReference>
<evidence type="ECO:0000259" key="23">
    <source>
        <dbReference type="PROSITE" id="PS50110"/>
    </source>
</evidence>
<dbReference type="InterPro" id="IPR036890">
    <property type="entry name" value="HATPase_C_sf"/>
</dbReference>
<keyword evidence="5" id="KW-0997">Cell inner membrane</keyword>
<dbReference type="Pfam" id="PF01590">
    <property type="entry name" value="GAF"/>
    <property type="match status" value="1"/>
</dbReference>
<dbReference type="InterPro" id="IPR005467">
    <property type="entry name" value="His_kinase_dom"/>
</dbReference>
<protein>
    <recommendedName>
        <fullName evidence="19">Sensor protein FixL</fullName>
        <ecNumber evidence="3">2.7.13.3</ecNumber>
    </recommendedName>
    <alternativeName>
        <fullName evidence="18">Sensory/regulatory protein RpfC</fullName>
    </alternativeName>
</protein>
<evidence type="ECO:0000256" key="1">
    <source>
        <dbReference type="ARBA" id="ARBA00000085"/>
    </source>
</evidence>
<dbReference type="InterPro" id="IPR003594">
    <property type="entry name" value="HATPase_dom"/>
</dbReference>
<dbReference type="InterPro" id="IPR013767">
    <property type="entry name" value="PAS_fold"/>
</dbReference>
<dbReference type="Gene3D" id="3.30.450.20">
    <property type="entry name" value="PAS domain"/>
    <property type="match status" value="4"/>
</dbReference>
<dbReference type="RefSeq" id="WP_068494618.1">
    <property type="nucleotide sequence ID" value="NZ_LWQT01000083.1"/>
</dbReference>
<feature type="domain" description="HPt" evidence="27">
    <location>
        <begin position="1234"/>
        <end position="1330"/>
    </location>
</feature>
<dbReference type="STRING" id="1285242.A6A04_20425"/>
<evidence type="ECO:0000313" key="29">
    <source>
        <dbReference type="Proteomes" id="UP000078428"/>
    </source>
</evidence>
<keyword evidence="12" id="KW-0067">ATP-binding</keyword>
<dbReference type="SUPFAM" id="SSF55874">
    <property type="entry name" value="ATPase domain of HSP90 chaperone/DNA topoisomerase II/histidine kinase"/>
    <property type="match status" value="1"/>
</dbReference>
<dbReference type="InterPro" id="IPR036641">
    <property type="entry name" value="HPT_dom_sf"/>
</dbReference>
<dbReference type="GO" id="GO:0005886">
    <property type="term" value="C:plasma membrane"/>
    <property type="evidence" value="ECO:0007669"/>
    <property type="project" value="UniProtKB-SubCell"/>
</dbReference>
<dbReference type="CDD" id="cd00082">
    <property type="entry name" value="HisKA"/>
    <property type="match status" value="1"/>
</dbReference>
<comment type="caution">
    <text evidence="28">The sequence shown here is derived from an EMBL/GenBank/DDBJ whole genome shotgun (WGS) entry which is preliminary data.</text>
</comment>
<dbReference type="PANTHER" id="PTHR45339:SF1">
    <property type="entry name" value="HYBRID SIGNAL TRANSDUCTION HISTIDINE KINASE J"/>
    <property type="match status" value="1"/>
</dbReference>
<evidence type="ECO:0000256" key="12">
    <source>
        <dbReference type="ARBA" id="ARBA00022840"/>
    </source>
</evidence>
<dbReference type="PROSITE" id="PS50887">
    <property type="entry name" value="GGDEF"/>
    <property type="match status" value="1"/>
</dbReference>
<feature type="domain" description="PAS" evidence="24">
    <location>
        <begin position="291"/>
        <end position="344"/>
    </location>
</feature>
<dbReference type="InterPro" id="IPR043128">
    <property type="entry name" value="Rev_trsase/Diguanyl_cyclase"/>
</dbReference>
<dbReference type="Pfam" id="PF13426">
    <property type="entry name" value="PAS_9"/>
    <property type="match status" value="1"/>
</dbReference>
<dbReference type="CDD" id="cd01949">
    <property type="entry name" value="GGDEF"/>
    <property type="match status" value="1"/>
</dbReference>
<dbReference type="FunFam" id="3.30.450.20:FF:000060">
    <property type="entry name" value="Sensor protein FixL"/>
    <property type="match status" value="1"/>
</dbReference>
<dbReference type="Pfam" id="PF00512">
    <property type="entry name" value="HisKA"/>
    <property type="match status" value="1"/>
</dbReference>
<dbReference type="SMART" id="SM00388">
    <property type="entry name" value="HisKA"/>
    <property type="match status" value="1"/>
</dbReference>
<dbReference type="NCBIfam" id="TIGR00229">
    <property type="entry name" value="sensory_box"/>
    <property type="match status" value="4"/>
</dbReference>
<keyword evidence="9" id="KW-0677">Repeat</keyword>
<accession>A0A178MGB3</accession>
<evidence type="ECO:0000259" key="22">
    <source>
        <dbReference type="PROSITE" id="PS50109"/>
    </source>
</evidence>
<dbReference type="SMART" id="SM00267">
    <property type="entry name" value="GGDEF"/>
    <property type="match status" value="1"/>
</dbReference>
<evidence type="ECO:0000256" key="18">
    <source>
        <dbReference type="ARBA" id="ARBA00068150"/>
    </source>
</evidence>
<dbReference type="OrthoDB" id="9812260at2"/>
<dbReference type="InterPro" id="IPR035965">
    <property type="entry name" value="PAS-like_dom_sf"/>
</dbReference>